<proteinExistence type="predicted"/>
<protein>
    <submittedName>
        <fullName evidence="2">Uncharacterized protein</fullName>
    </submittedName>
</protein>
<feature type="region of interest" description="Disordered" evidence="1">
    <location>
        <begin position="1"/>
        <end position="32"/>
    </location>
</feature>
<gene>
    <name evidence="2" type="ORF">HNR61_000851</name>
</gene>
<sequence>MTKPGATSETPGRDGERDRPGVPGAPSGKRVTVNLTGKAARALEDVQEITGYNATDSINRALQVYAYLEELTRDGGELLYRDGGGRLERIRFL</sequence>
<feature type="compositionally biased region" description="Polar residues" evidence="1">
    <location>
        <begin position="1"/>
        <end position="10"/>
    </location>
</feature>
<evidence type="ECO:0000313" key="3">
    <source>
        <dbReference type="Proteomes" id="UP000572680"/>
    </source>
</evidence>
<comment type="caution">
    <text evidence="2">The sequence shown here is derived from an EMBL/GenBank/DDBJ whole genome shotgun (WGS) entry which is preliminary data.</text>
</comment>
<dbReference type="Proteomes" id="UP000572680">
    <property type="component" value="Unassembled WGS sequence"/>
</dbReference>
<organism evidence="2 3">
    <name type="scientific">Actinomadura namibiensis</name>
    <dbReference type="NCBI Taxonomy" id="182080"/>
    <lineage>
        <taxon>Bacteria</taxon>
        <taxon>Bacillati</taxon>
        <taxon>Actinomycetota</taxon>
        <taxon>Actinomycetes</taxon>
        <taxon>Streptosporangiales</taxon>
        <taxon>Thermomonosporaceae</taxon>
        <taxon>Actinomadura</taxon>
    </lineage>
</organism>
<evidence type="ECO:0000313" key="2">
    <source>
        <dbReference type="EMBL" id="MBA8949253.1"/>
    </source>
</evidence>
<name>A0A7W3LJJ8_ACTNM</name>
<keyword evidence="3" id="KW-1185">Reference proteome</keyword>
<accession>A0A7W3LJJ8</accession>
<evidence type="ECO:0000256" key="1">
    <source>
        <dbReference type="SAM" id="MobiDB-lite"/>
    </source>
</evidence>
<dbReference type="AlphaFoldDB" id="A0A7W3LJJ8"/>
<dbReference type="RefSeq" id="WP_220508889.1">
    <property type="nucleotide sequence ID" value="NZ_BAAALP010000003.1"/>
</dbReference>
<reference evidence="2 3" key="1">
    <citation type="submission" date="2020-08" db="EMBL/GenBank/DDBJ databases">
        <title>Genomic Encyclopedia of Type Strains, Phase IV (KMG-IV): sequencing the most valuable type-strain genomes for metagenomic binning, comparative biology and taxonomic classification.</title>
        <authorList>
            <person name="Goeker M."/>
        </authorList>
    </citation>
    <scope>NUCLEOTIDE SEQUENCE [LARGE SCALE GENOMIC DNA]</scope>
    <source>
        <strain evidence="2 3">DSM 44197</strain>
    </source>
</reference>
<feature type="compositionally biased region" description="Basic and acidic residues" evidence="1">
    <location>
        <begin position="11"/>
        <end position="20"/>
    </location>
</feature>
<dbReference type="EMBL" id="JACJIA010000001">
    <property type="protein sequence ID" value="MBA8949253.1"/>
    <property type="molecule type" value="Genomic_DNA"/>
</dbReference>